<name>A0A9W6RUE0_9ACTN</name>
<comment type="caution">
    <text evidence="2">The sequence shown here is derived from an EMBL/GenBank/DDBJ whole genome shotgun (WGS) entry which is preliminary data.</text>
</comment>
<feature type="region of interest" description="Disordered" evidence="1">
    <location>
        <begin position="215"/>
        <end position="267"/>
    </location>
</feature>
<evidence type="ECO:0000256" key="1">
    <source>
        <dbReference type="SAM" id="MobiDB-lite"/>
    </source>
</evidence>
<dbReference type="EMBL" id="BSTK01000001">
    <property type="protein sequence ID" value="GLY82781.1"/>
    <property type="molecule type" value="Genomic_DNA"/>
</dbReference>
<proteinExistence type="predicted"/>
<reference evidence="2" key="1">
    <citation type="submission" date="2023-03" db="EMBL/GenBank/DDBJ databases">
        <title>Actinoallomurus iriomotensis NBRC 103684.</title>
        <authorList>
            <person name="Ichikawa N."/>
            <person name="Sato H."/>
            <person name="Tonouchi N."/>
        </authorList>
    </citation>
    <scope>NUCLEOTIDE SEQUENCE</scope>
    <source>
        <strain evidence="2">NBRC 103684</strain>
    </source>
</reference>
<accession>A0A9W6RUE0</accession>
<evidence type="ECO:0000313" key="2">
    <source>
        <dbReference type="EMBL" id="GLY82781.1"/>
    </source>
</evidence>
<gene>
    <name evidence="2" type="ORF">Airi02_007120</name>
</gene>
<organism evidence="2 3">
    <name type="scientific">Actinoallomurus iriomotensis</name>
    <dbReference type="NCBI Taxonomy" id="478107"/>
    <lineage>
        <taxon>Bacteria</taxon>
        <taxon>Bacillati</taxon>
        <taxon>Actinomycetota</taxon>
        <taxon>Actinomycetes</taxon>
        <taxon>Streptosporangiales</taxon>
        <taxon>Thermomonosporaceae</taxon>
        <taxon>Actinoallomurus</taxon>
    </lineage>
</organism>
<keyword evidence="3" id="KW-1185">Reference proteome</keyword>
<dbReference type="AlphaFoldDB" id="A0A9W6RUE0"/>
<sequence>MLGVQLAELTGAAPDGTEEALDLVAGFDDALAHGLGRLGGERSAALTALAGALDATPLGPAVREAAEKIAAGSVTDEHLAALAGGRTALFGAVHDALLGRLDAALGRERAGRAEAAIETDAEAPLLGAARSWLQELAITGWRGVDHDLVSASDQAIEALLADPGARRLAVLLDGLAAELRASSPVATMERLPVRRWADLWARALLLCRPGGRSGLVGREEPGGRSGLVGREEPGGRSGLVGREEPGGRSGLVGREEQGSAGQGEPTPVSGRLLILGVDVHEHATAVQAQVHAVLEPAGGARPRVVRVSVGAAKVDTIVGPAVWRLLDAHPTLLGALAERRGLDVTDMLLPASGDLIWHDDRAALAEPADPFVTARVLLPEAAFPAVPPLERHPVRIAEPVLVEGHRTGDGAVELDGHTLALDLDRLPGLGPLTPAMVTAAEACVGLVRWDGGRWTLQPLAVRGTLKRKPFEAHGGDWAMGPTDPKVVKAEAKAGDAVAVLRERAGRLLRR</sequence>
<protein>
    <submittedName>
        <fullName evidence="2">Uncharacterized protein</fullName>
    </submittedName>
</protein>
<dbReference type="Proteomes" id="UP001165074">
    <property type="component" value="Unassembled WGS sequence"/>
</dbReference>
<dbReference type="RefSeq" id="WP_285566678.1">
    <property type="nucleotide sequence ID" value="NZ_BSTK01000001.1"/>
</dbReference>
<evidence type="ECO:0000313" key="3">
    <source>
        <dbReference type="Proteomes" id="UP001165074"/>
    </source>
</evidence>